<accession>A0ABN5HU74</accession>
<reference evidence="2 3" key="1">
    <citation type="submission" date="2018-02" db="EMBL/GenBank/DDBJ databases">
        <title>Complete genome sequence of Streptomyces dengpaensis, the producer of angucyclines.</title>
        <authorList>
            <person name="Yumei L."/>
        </authorList>
    </citation>
    <scope>NUCLEOTIDE SEQUENCE [LARGE SCALE GENOMIC DNA]</scope>
    <source>
        <strain evidence="2 3">XZHG99</strain>
    </source>
</reference>
<proteinExistence type="predicted"/>
<evidence type="ECO:0000313" key="2">
    <source>
        <dbReference type="EMBL" id="AVH54636.1"/>
    </source>
</evidence>
<name>A0ABN5HU74_9ACTN</name>
<organism evidence="2 3">
    <name type="scientific">Streptomyces dengpaensis</name>
    <dbReference type="NCBI Taxonomy" id="2049881"/>
    <lineage>
        <taxon>Bacteria</taxon>
        <taxon>Bacillati</taxon>
        <taxon>Actinomycetota</taxon>
        <taxon>Actinomycetes</taxon>
        <taxon>Kitasatosporales</taxon>
        <taxon>Streptomycetaceae</taxon>
        <taxon>Streptomyces</taxon>
    </lineage>
</organism>
<dbReference type="InterPro" id="IPR001387">
    <property type="entry name" value="Cro/C1-type_HTH"/>
</dbReference>
<evidence type="ECO:0000256" key="1">
    <source>
        <dbReference type="SAM" id="MobiDB-lite"/>
    </source>
</evidence>
<keyword evidence="3" id="KW-1185">Reference proteome</keyword>
<evidence type="ECO:0000313" key="3">
    <source>
        <dbReference type="Proteomes" id="UP000238413"/>
    </source>
</evidence>
<sequence length="203" mass="22571">MTAPGVQEPDYDTLVAELVAFRVDRLQGKLSNRTLAEAAGVSPTTIGNWLNLQERPFPQKIDPLLNLLRAIRTYAESARLADDPAAGALLDAQRWRRAYKAKARQNADGTRAAVVAEHGQTVLERMRPGQPLPLVTDPFHLEVHHAIDSQTAGLPVLPEYVPREHDRLLGEVVERAADDQDRFRFGREPDGSAAGPWTWEDLE</sequence>
<dbReference type="EMBL" id="CP026652">
    <property type="protein sequence ID" value="AVH54636.1"/>
    <property type="molecule type" value="Genomic_DNA"/>
</dbReference>
<evidence type="ECO:0008006" key="4">
    <source>
        <dbReference type="Google" id="ProtNLM"/>
    </source>
</evidence>
<feature type="compositionally biased region" description="Basic and acidic residues" evidence="1">
    <location>
        <begin position="180"/>
        <end position="190"/>
    </location>
</feature>
<gene>
    <name evidence="2" type="ORF">C4B68_00975</name>
</gene>
<dbReference type="RefSeq" id="WP_099505139.1">
    <property type="nucleotide sequence ID" value="NZ_CP026652.1"/>
</dbReference>
<dbReference type="Proteomes" id="UP000238413">
    <property type="component" value="Chromosome"/>
</dbReference>
<feature type="region of interest" description="Disordered" evidence="1">
    <location>
        <begin position="180"/>
        <end position="203"/>
    </location>
</feature>
<dbReference type="CDD" id="cd00093">
    <property type="entry name" value="HTH_XRE"/>
    <property type="match status" value="1"/>
</dbReference>
<protein>
    <recommendedName>
        <fullName evidence="4">XRE family transcriptional regulator</fullName>
    </recommendedName>
</protein>